<dbReference type="KEGG" id="cben:EG339_05260"/>
<evidence type="ECO:0000313" key="2">
    <source>
        <dbReference type="Proteomes" id="UP000271193"/>
    </source>
</evidence>
<dbReference type="EMBL" id="CP033932">
    <property type="protein sequence ID" value="AZB24066.1"/>
    <property type="molecule type" value="Genomic_DNA"/>
</dbReference>
<dbReference type="AlphaFoldDB" id="A0A3G6TBQ1"/>
<accession>A0A3G6TBQ1</accession>
<dbReference type="GeneID" id="99064216"/>
<keyword evidence="2" id="KW-1185">Reference proteome</keyword>
<sequence length="234" mass="27157">MKLSNTIVVVSMIAASNLLFSQTSSENKAKEIIEKAIQAEGGKKLLSSIKTLYTKSETVMDGRNVNWITKEMVPNRGSFEIEYQGRIVYRSWFDGKTGYELVNGERKVADQAEFKDKADRKYIMNGLVYTDPKLYKIELIEENPDKMYYKIKATYVTGKVTYLYYDVKSFFLNKEETVENGEKNSFSTVLQSDYKKFGELWYATKSTFISESGNQEVRLVDLYYNKNIEEKDFK</sequence>
<proteinExistence type="predicted"/>
<gene>
    <name evidence="1" type="ORF">EG339_05260</name>
</gene>
<evidence type="ECO:0000313" key="1">
    <source>
        <dbReference type="EMBL" id="AZB24066.1"/>
    </source>
</evidence>
<evidence type="ECO:0008006" key="3">
    <source>
        <dbReference type="Google" id="ProtNLM"/>
    </source>
</evidence>
<name>A0A3G6TBQ1_9FLAO</name>
<dbReference type="RefSeq" id="WP_123869176.1">
    <property type="nucleotide sequence ID" value="NZ_CP033932.1"/>
</dbReference>
<reference evidence="2" key="1">
    <citation type="submission" date="2018-11" db="EMBL/GenBank/DDBJ databases">
        <title>Proposal to divide the Flavobacteriaceae and reorganize its genera based on Amino Acid Identity values calculated from whole genome sequences.</title>
        <authorList>
            <person name="Nicholson A.C."/>
            <person name="Gulvik C.A."/>
            <person name="Whitney A.M."/>
            <person name="Humrighouse B.W."/>
            <person name="Bell M."/>
            <person name="Holmes B."/>
            <person name="Steigerwalt A.G."/>
            <person name="Villarma A."/>
            <person name="Sheth M."/>
            <person name="Batra D."/>
            <person name="Pryor J."/>
            <person name="Bernardet J.-F."/>
            <person name="Hugo C."/>
            <person name="Kampfer P."/>
            <person name="Newman J."/>
            <person name="McQuiston J.R."/>
        </authorList>
    </citation>
    <scope>NUCLEOTIDE SEQUENCE [LARGE SCALE GENOMIC DNA]</scope>
    <source>
        <strain evidence="2">G0229</strain>
    </source>
</reference>
<protein>
    <recommendedName>
        <fullName evidence="3">Outer membrane lipoprotein-sorting protein</fullName>
    </recommendedName>
</protein>
<dbReference type="Proteomes" id="UP000271193">
    <property type="component" value="Chromosome"/>
</dbReference>
<organism evidence="1 2">
    <name type="scientific">Chryseobacterium bernardetii</name>
    <dbReference type="NCBI Taxonomy" id="1241978"/>
    <lineage>
        <taxon>Bacteria</taxon>
        <taxon>Pseudomonadati</taxon>
        <taxon>Bacteroidota</taxon>
        <taxon>Flavobacteriia</taxon>
        <taxon>Flavobacteriales</taxon>
        <taxon>Weeksellaceae</taxon>
        <taxon>Chryseobacterium group</taxon>
        <taxon>Chryseobacterium</taxon>
    </lineage>
</organism>